<dbReference type="PANTHER" id="PTHR24047">
    <property type="entry name" value="FI01909P-RELATED"/>
    <property type="match status" value="1"/>
</dbReference>
<feature type="domain" description="EGF-like" evidence="2">
    <location>
        <begin position="362"/>
        <end position="397"/>
    </location>
</feature>
<feature type="domain" description="EGF-like" evidence="2">
    <location>
        <begin position="224"/>
        <end position="256"/>
    </location>
</feature>
<dbReference type="AlphaFoldDB" id="A0A8S4FVD2"/>
<feature type="signal peptide" evidence="1">
    <location>
        <begin position="1"/>
        <end position="19"/>
    </location>
</feature>
<feature type="domain" description="EGF-like" evidence="2">
    <location>
        <begin position="194"/>
        <end position="222"/>
    </location>
</feature>
<dbReference type="SUPFAM" id="SSF57184">
    <property type="entry name" value="Growth factor receptor domain"/>
    <property type="match status" value="1"/>
</dbReference>
<dbReference type="PANTHER" id="PTHR24047:SF32">
    <property type="entry name" value="FI01909P-RELATED"/>
    <property type="match status" value="1"/>
</dbReference>
<evidence type="ECO:0000259" key="2">
    <source>
        <dbReference type="SMART" id="SM00181"/>
    </source>
</evidence>
<dbReference type="InterPro" id="IPR053255">
    <property type="entry name" value="EGF-like_domain"/>
</dbReference>
<gene>
    <name evidence="3" type="ORF">PLXY2_LOCUS10572</name>
</gene>
<feature type="domain" description="EGF-like" evidence="2">
    <location>
        <begin position="290"/>
        <end position="323"/>
    </location>
</feature>
<name>A0A8S4FVD2_PLUXY</name>
<feature type="domain" description="EGF-like" evidence="2">
    <location>
        <begin position="325"/>
        <end position="360"/>
    </location>
</feature>
<feature type="domain" description="EGF-like" evidence="2">
    <location>
        <begin position="145"/>
        <end position="176"/>
    </location>
</feature>
<proteinExistence type="predicted"/>
<organism evidence="3 4">
    <name type="scientific">Plutella xylostella</name>
    <name type="common">Diamondback moth</name>
    <name type="synonym">Plutella maculipennis</name>
    <dbReference type="NCBI Taxonomy" id="51655"/>
    <lineage>
        <taxon>Eukaryota</taxon>
        <taxon>Metazoa</taxon>
        <taxon>Ecdysozoa</taxon>
        <taxon>Arthropoda</taxon>
        <taxon>Hexapoda</taxon>
        <taxon>Insecta</taxon>
        <taxon>Pterygota</taxon>
        <taxon>Neoptera</taxon>
        <taxon>Endopterygota</taxon>
        <taxon>Lepidoptera</taxon>
        <taxon>Glossata</taxon>
        <taxon>Ditrysia</taxon>
        <taxon>Yponomeutoidea</taxon>
        <taxon>Plutellidae</taxon>
        <taxon>Plutella</taxon>
    </lineage>
</organism>
<sequence>MMWSVSLLVGAVVLATSWAMPQQTKSVKGGHGGAGFQQNAYNSTNFIGRFYENVPQTGGPGPGQSLTLNETGHSAGGFYSNGSRIRAPIDFEIGVCYIEVPTVQLVNDPSHIPAGNGSRPDLSRIRTCCKGYLRSIHNFKVCDPVCTNECVNGICTAPDTCTCFPDHVTNSAGYCVATCPIGEYLGDALLIVYLCCQNGHCAGGECLCDDGFKLDTNGQFCVPVCQGNCGGIGNCTSPKTCDCKTGYKSTAEGSCQPACDACAHGDCVAPGDCRCHDGYVKSEHGECTPSCPKGCGSSGQCVAPNVCSCPLGLERDAGTNECVARCSQPCVNGVCSPGNTCICNPGYVMDKADPTGSRCVPHCPGGCPNGVCTMPNYCICSVGFVKDRSVKGRPSCVRRVRRSVVDEVQLPQSQWKPAAVPVALAFDIGDY</sequence>
<keyword evidence="4" id="KW-1185">Reference proteome</keyword>
<dbReference type="SMART" id="SM00181">
    <property type="entry name" value="EGF"/>
    <property type="match status" value="7"/>
</dbReference>
<feature type="domain" description="EGF-like" evidence="2">
    <location>
        <begin position="258"/>
        <end position="288"/>
    </location>
</feature>
<dbReference type="Gene3D" id="2.10.25.10">
    <property type="entry name" value="Laminin"/>
    <property type="match status" value="5"/>
</dbReference>
<evidence type="ECO:0000313" key="4">
    <source>
        <dbReference type="Proteomes" id="UP000653454"/>
    </source>
</evidence>
<feature type="chain" id="PRO_5035867770" evidence="1">
    <location>
        <begin position="20"/>
        <end position="431"/>
    </location>
</feature>
<protein>
    <submittedName>
        <fullName evidence="3">(diamondback moth) hypothetical protein</fullName>
    </submittedName>
</protein>
<reference evidence="3" key="1">
    <citation type="submission" date="2020-11" db="EMBL/GenBank/DDBJ databases">
        <authorList>
            <person name="Whiteford S."/>
        </authorList>
    </citation>
    <scope>NUCLEOTIDE SEQUENCE</scope>
</reference>
<comment type="caution">
    <text evidence="3">The sequence shown here is derived from an EMBL/GenBank/DDBJ whole genome shotgun (WGS) entry which is preliminary data.</text>
</comment>
<keyword evidence="1" id="KW-0732">Signal</keyword>
<dbReference type="InterPro" id="IPR000742">
    <property type="entry name" value="EGF"/>
</dbReference>
<dbReference type="EMBL" id="CAJHNJ030000047">
    <property type="protein sequence ID" value="CAG9132160.1"/>
    <property type="molecule type" value="Genomic_DNA"/>
</dbReference>
<dbReference type="InterPro" id="IPR009030">
    <property type="entry name" value="Growth_fac_rcpt_cys_sf"/>
</dbReference>
<evidence type="ECO:0000313" key="3">
    <source>
        <dbReference type="EMBL" id="CAG9132160.1"/>
    </source>
</evidence>
<evidence type="ECO:0000256" key="1">
    <source>
        <dbReference type="SAM" id="SignalP"/>
    </source>
</evidence>
<accession>A0A8S4FVD2</accession>
<dbReference type="Proteomes" id="UP000653454">
    <property type="component" value="Unassembled WGS sequence"/>
</dbReference>